<evidence type="ECO:0000313" key="2">
    <source>
        <dbReference type="Proteomes" id="UP000627715"/>
    </source>
</evidence>
<dbReference type="EMBL" id="BMIY01000017">
    <property type="protein sequence ID" value="GFZ84327.1"/>
    <property type="molecule type" value="Genomic_DNA"/>
</dbReference>
<gene>
    <name evidence="1" type="ORF">GCM10011403_29780</name>
</gene>
<name>A0A916QQX1_9GAMM</name>
<protein>
    <submittedName>
        <fullName evidence="1">Uncharacterized protein</fullName>
    </submittedName>
</protein>
<reference evidence="1" key="2">
    <citation type="submission" date="2020-09" db="EMBL/GenBank/DDBJ databases">
        <authorList>
            <person name="Sun Q."/>
            <person name="Zhou Y."/>
        </authorList>
    </citation>
    <scope>NUCLEOTIDE SEQUENCE</scope>
    <source>
        <strain evidence="1">CGMCC 1.15425</strain>
    </source>
</reference>
<proteinExistence type="predicted"/>
<sequence length="112" mass="12369">MNLVTESDAKRFSESAKRGEISFRSTRIGGCTKREACSYGGYESISHCAGSDGGQPCVYALYDRDKADSNKKYLTSLEKRLLDAPVGSPLRLSLEAEKRGLEEYFDVISSRS</sequence>
<reference evidence="1" key="1">
    <citation type="journal article" date="2014" name="Int. J. Syst. Evol. Microbiol.">
        <title>Complete genome sequence of Corynebacterium casei LMG S-19264T (=DSM 44701T), isolated from a smear-ripened cheese.</title>
        <authorList>
            <consortium name="US DOE Joint Genome Institute (JGI-PGF)"/>
            <person name="Walter F."/>
            <person name="Albersmeier A."/>
            <person name="Kalinowski J."/>
            <person name="Ruckert C."/>
        </authorList>
    </citation>
    <scope>NUCLEOTIDE SEQUENCE</scope>
    <source>
        <strain evidence="1">CGMCC 1.15425</strain>
    </source>
</reference>
<evidence type="ECO:0000313" key="1">
    <source>
        <dbReference type="EMBL" id="GFZ84327.1"/>
    </source>
</evidence>
<organism evidence="1 2">
    <name type="scientific">Pseudohongiella nitratireducens</name>
    <dbReference type="NCBI Taxonomy" id="1768907"/>
    <lineage>
        <taxon>Bacteria</taxon>
        <taxon>Pseudomonadati</taxon>
        <taxon>Pseudomonadota</taxon>
        <taxon>Gammaproteobacteria</taxon>
        <taxon>Pseudomonadales</taxon>
        <taxon>Pseudohongiellaceae</taxon>
        <taxon>Pseudohongiella</taxon>
    </lineage>
</organism>
<dbReference type="Proteomes" id="UP000627715">
    <property type="component" value="Unassembled WGS sequence"/>
</dbReference>
<dbReference type="AlphaFoldDB" id="A0A916QQX1"/>
<keyword evidence="2" id="KW-1185">Reference proteome</keyword>
<comment type="caution">
    <text evidence="1">The sequence shown here is derived from an EMBL/GenBank/DDBJ whole genome shotgun (WGS) entry which is preliminary data.</text>
</comment>
<accession>A0A916QQX1</accession>